<dbReference type="SUPFAM" id="SSF53474">
    <property type="entry name" value="alpha/beta-Hydrolases"/>
    <property type="match status" value="1"/>
</dbReference>
<dbReference type="PANTHER" id="PTHR48081">
    <property type="entry name" value="AB HYDROLASE SUPERFAMILY PROTEIN C4A8.06C"/>
    <property type="match status" value="1"/>
</dbReference>
<feature type="domain" description="BD-FAE-like" evidence="2">
    <location>
        <begin position="65"/>
        <end position="255"/>
    </location>
</feature>
<dbReference type="EMBL" id="JBHRYE010000010">
    <property type="protein sequence ID" value="MFC3670988.1"/>
    <property type="molecule type" value="Genomic_DNA"/>
</dbReference>
<dbReference type="Pfam" id="PF20434">
    <property type="entry name" value="BD-FAE"/>
    <property type="match status" value="1"/>
</dbReference>
<dbReference type="InterPro" id="IPR049492">
    <property type="entry name" value="BD-FAE-like_dom"/>
</dbReference>
<evidence type="ECO:0000256" key="1">
    <source>
        <dbReference type="ARBA" id="ARBA00022801"/>
    </source>
</evidence>
<dbReference type="Proteomes" id="UP001595683">
    <property type="component" value="Unassembled WGS sequence"/>
</dbReference>
<keyword evidence="4" id="KW-1185">Reference proteome</keyword>
<reference evidence="4" key="1">
    <citation type="journal article" date="2019" name="Int. J. Syst. Evol. Microbiol.">
        <title>The Global Catalogue of Microorganisms (GCM) 10K type strain sequencing project: providing services to taxonomists for standard genome sequencing and annotation.</title>
        <authorList>
            <consortium name="The Broad Institute Genomics Platform"/>
            <consortium name="The Broad Institute Genome Sequencing Center for Infectious Disease"/>
            <person name="Wu L."/>
            <person name="Ma J."/>
        </authorList>
    </citation>
    <scope>NUCLEOTIDE SEQUENCE [LARGE SCALE GENOMIC DNA]</scope>
    <source>
        <strain evidence="4">KCTC 42224</strain>
    </source>
</reference>
<dbReference type="InterPro" id="IPR050300">
    <property type="entry name" value="GDXG_lipolytic_enzyme"/>
</dbReference>
<protein>
    <submittedName>
        <fullName evidence="3">Alpha/beta hydrolase</fullName>
    </submittedName>
</protein>
<accession>A0ABV7V1L0</accession>
<evidence type="ECO:0000313" key="4">
    <source>
        <dbReference type="Proteomes" id="UP001595683"/>
    </source>
</evidence>
<proteinExistence type="predicted"/>
<evidence type="ECO:0000259" key="2">
    <source>
        <dbReference type="Pfam" id="PF20434"/>
    </source>
</evidence>
<dbReference type="Gene3D" id="3.40.50.1820">
    <property type="entry name" value="alpha/beta hydrolase"/>
    <property type="match status" value="1"/>
</dbReference>
<name>A0ABV7V1L0_9SPHN</name>
<sequence>MKVTRWLIGLAAMGVAGHALYRRALARNPVGVLDAADLALRGGRSGVTRLAQARYGPDPQQCLEVFAPAGTHPAAPMPVVVFIHGGAWDSGRPQDYRFIARSLIGTMAPQGCLVVLAGYRLLPQGRWPVMLADGARALRWVQDHAAALGGDPARVVLMGHSAGAYNALALALDKRWLADEGLDADALAGVIGLATPADFLPLDDPASIATFGHCADLAQTQPIHHARAGAPPLLLVHGAQDSRVEPRNSRALAAAMTAAGQPTEALVLDGLDHERLIMAFARPFLHEKRPLAAVTAFLAKVCASPSVHSAPQ</sequence>
<evidence type="ECO:0000313" key="3">
    <source>
        <dbReference type="EMBL" id="MFC3670988.1"/>
    </source>
</evidence>
<dbReference type="RefSeq" id="WP_191322773.1">
    <property type="nucleotide sequence ID" value="NZ_BMZP01000002.1"/>
</dbReference>
<dbReference type="PANTHER" id="PTHR48081:SF9">
    <property type="entry name" value="CARBOXYLESTERASE"/>
    <property type="match status" value="1"/>
</dbReference>
<keyword evidence="1 3" id="KW-0378">Hydrolase</keyword>
<gene>
    <name evidence="3" type="ORF">ACFOOT_06095</name>
</gene>
<organism evidence="3 4">
    <name type="scientific">Novosphingobium pokkalii</name>
    <dbReference type="NCBI Taxonomy" id="1770194"/>
    <lineage>
        <taxon>Bacteria</taxon>
        <taxon>Pseudomonadati</taxon>
        <taxon>Pseudomonadota</taxon>
        <taxon>Alphaproteobacteria</taxon>
        <taxon>Sphingomonadales</taxon>
        <taxon>Sphingomonadaceae</taxon>
        <taxon>Novosphingobium</taxon>
    </lineage>
</organism>
<comment type="caution">
    <text evidence="3">The sequence shown here is derived from an EMBL/GenBank/DDBJ whole genome shotgun (WGS) entry which is preliminary data.</text>
</comment>
<dbReference type="InterPro" id="IPR029058">
    <property type="entry name" value="AB_hydrolase_fold"/>
</dbReference>
<dbReference type="GO" id="GO:0016787">
    <property type="term" value="F:hydrolase activity"/>
    <property type="evidence" value="ECO:0007669"/>
    <property type="project" value="UniProtKB-KW"/>
</dbReference>